<dbReference type="SUPFAM" id="SSF56601">
    <property type="entry name" value="beta-lactamase/transpeptidase-like"/>
    <property type="match status" value="1"/>
</dbReference>
<dbReference type="InterPro" id="IPR050491">
    <property type="entry name" value="AmpC-like"/>
</dbReference>
<dbReference type="Proteomes" id="UP001595453">
    <property type="component" value="Unassembled WGS sequence"/>
</dbReference>
<sequence>MHIRTIKMAFLLCLVAFHTQATVDLSQVRVSSGEAYTYQQLLVKHDLPALSVAVIDNYQVVFSTAVGVKNAGSGDKIDQDTAFNAGSIAKPIVATLAVILAEQGKLDLDVPVSQYLKTAGLSESLLAKLAFISLRQLLTHTAGTSHGGYASKYRGDVIPTTLETLRDYKGEAIEVLFAPGAYWKYSGGGYLIAQLVLQEVTGHSLAILANDLLFKPLGMKNSTFYYDGQVNFLTNVAKAHNRDKQVIATGLPICPAAACGLWTNARDMAQFLIEMQNALAGKKTNLISNNAALQLVALHTTELSGGWSMGWMRHVALGNLDWFSHSGFNHGTGGLVMATVTGGRGIVVFGNGDHSARVPAIEQITASVVTELGWRQTITPSQVPISKQLLERLEGEYENLTPHYFSPFAKRVKIVKQGEQLGLVNSESHPTPLPIIFIEQDKFRVNELVNSQLGVVFDAQGTVYITLEHEQQGQMLVSKALRKITH</sequence>
<protein>
    <submittedName>
        <fullName evidence="3">Serine hydrolase domain-containing protein</fullName>
        <ecNumber evidence="3">3.-.-.-</ecNumber>
    </submittedName>
</protein>
<dbReference type="PANTHER" id="PTHR46825:SF12">
    <property type="entry name" value="PENICILLIN-BINDING PROTEIN 4"/>
    <property type="match status" value="1"/>
</dbReference>
<keyword evidence="4" id="KW-1185">Reference proteome</keyword>
<accession>A0ABV7CL54</accession>
<dbReference type="Pfam" id="PF00144">
    <property type="entry name" value="Beta-lactamase"/>
    <property type="match status" value="1"/>
</dbReference>
<reference evidence="4" key="1">
    <citation type="journal article" date="2019" name="Int. J. Syst. Evol. Microbiol.">
        <title>The Global Catalogue of Microorganisms (GCM) 10K type strain sequencing project: providing services to taxonomists for standard genome sequencing and annotation.</title>
        <authorList>
            <consortium name="The Broad Institute Genomics Platform"/>
            <consortium name="The Broad Institute Genome Sequencing Center for Infectious Disease"/>
            <person name="Wu L."/>
            <person name="Ma J."/>
        </authorList>
    </citation>
    <scope>NUCLEOTIDE SEQUENCE [LARGE SCALE GENOMIC DNA]</scope>
    <source>
        <strain evidence="4">KCTC 42730</strain>
    </source>
</reference>
<proteinExistence type="predicted"/>
<organism evidence="3 4">
    <name type="scientific">Pseudoalteromonas fenneropenaei</name>
    <dbReference type="NCBI Taxonomy" id="1737459"/>
    <lineage>
        <taxon>Bacteria</taxon>
        <taxon>Pseudomonadati</taxon>
        <taxon>Pseudomonadota</taxon>
        <taxon>Gammaproteobacteria</taxon>
        <taxon>Alteromonadales</taxon>
        <taxon>Pseudoalteromonadaceae</taxon>
        <taxon>Pseudoalteromonas</taxon>
    </lineage>
</organism>
<dbReference type="PANTHER" id="PTHR46825">
    <property type="entry name" value="D-ALANYL-D-ALANINE-CARBOXYPEPTIDASE/ENDOPEPTIDASE AMPH"/>
    <property type="match status" value="1"/>
</dbReference>
<evidence type="ECO:0000256" key="1">
    <source>
        <dbReference type="SAM" id="SignalP"/>
    </source>
</evidence>
<evidence type="ECO:0000259" key="2">
    <source>
        <dbReference type="Pfam" id="PF00144"/>
    </source>
</evidence>
<dbReference type="InterPro" id="IPR012338">
    <property type="entry name" value="Beta-lactam/transpept-like"/>
</dbReference>
<dbReference type="GO" id="GO:0016787">
    <property type="term" value="F:hydrolase activity"/>
    <property type="evidence" value="ECO:0007669"/>
    <property type="project" value="UniProtKB-KW"/>
</dbReference>
<name>A0ABV7CL54_9GAMM</name>
<comment type="caution">
    <text evidence="3">The sequence shown here is derived from an EMBL/GenBank/DDBJ whole genome shotgun (WGS) entry which is preliminary data.</text>
</comment>
<evidence type="ECO:0000313" key="3">
    <source>
        <dbReference type="EMBL" id="MFC3033288.1"/>
    </source>
</evidence>
<feature type="domain" description="Beta-lactamase-related" evidence="2">
    <location>
        <begin position="39"/>
        <end position="357"/>
    </location>
</feature>
<dbReference type="Gene3D" id="3.40.710.10">
    <property type="entry name" value="DD-peptidase/beta-lactamase superfamily"/>
    <property type="match status" value="1"/>
</dbReference>
<dbReference type="EC" id="3.-.-.-" evidence="3"/>
<feature type="signal peptide" evidence="1">
    <location>
        <begin position="1"/>
        <end position="21"/>
    </location>
</feature>
<dbReference type="EMBL" id="JBHRSD010000018">
    <property type="protein sequence ID" value="MFC3033288.1"/>
    <property type="molecule type" value="Genomic_DNA"/>
</dbReference>
<feature type="chain" id="PRO_5045258495" evidence="1">
    <location>
        <begin position="22"/>
        <end position="486"/>
    </location>
</feature>
<gene>
    <name evidence="3" type="ORF">ACFOEE_12225</name>
</gene>
<dbReference type="InterPro" id="IPR001466">
    <property type="entry name" value="Beta-lactam-related"/>
</dbReference>
<evidence type="ECO:0000313" key="4">
    <source>
        <dbReference type="Proteomes" id="UP001595453"/>
    </source>
</evidence>
<dbReference type="RefSeq" id="WP_377124620.1">
    <property type="nucleotide sequence ID" value="NZ_JBHRSD010000018.1"/>
</dbReference>
<keyword evidence="1" id="KW-0732">Signal</keyword>
<keyword evidence="3" id="KW-0378">Hydrolase</keyword>